<comment type="similarity">
    <text evidence="1">Belongs to the RecJ family.</text>
</comment>
<reference evidence="11" key="1">
    <citation type="submission" date="2016-11" db="EMBL/GenBank/DDBJ databases">
        <authorList>
            <person name="Varghese N."/>
            <person name="Submissions S."/>
        </authorList>
    </citation>
    <scope>NUCLEOTIDE SEQUENCE [LARGE SCALE GENOMIC DNA]</scope>
    <source>
        <strain evidence="11">DSM 22212</strain>
    </source>
</reference>
<dbReference type="Pfam" id="PF01368">
    <property type="entry name" value="DHH"/>
    <property type="match status" value="1"/>
</dbReference>
<dbReference type="SUPFAM" id="SSF64182">
    <property type="entry name" value="DHH phosphoesterases"/>
    <property type="match status" value="1"/>
</dbReference>
<evidence type="ECO:0000256" key="6">
    <source>
        <dbReference type="SAM" id="Coils"/>
    </source>
</evidence>
<feature type="domain" description="DHHA1" evidence="8">
    <location>
        <begin position="387"/>
        <end position="478"/>
    </location>
</feature>
<dbReference type="InterPro" id="IPR051673">
    <property type="entry name" value="SSDNA_exonuclease_RecJ"/>
</dbReference>
<evidence type="ECO:0000259" key="7">
    <source>
        <dbReference type="Pfam" id="PF01368"/>
    </source>
</evidence>
<dbReference type="PANTHER" id="PTHR30255">
    <property type="entry name" value="SINGLE-STRANDED-DNA-SPECIFIC EXONUCLEASE RECJ"/>
    <property type="match status" value="1"/>
</dbReference>
<dbReference type="InterPro" id="IPR038763">
    <property type="entry name" value="DHH_sf"/>
</dbReference>
<evidence type="ECO:0000256" key="2">
    <source>
        <dbReference type="ARBA" id="ARBA00019841"/>
    </source>
</evidence>
<sequence length="622" mass="69091">MTPGQRSQLHKLELPGIFGRCVTVSSCLSILPAMRKYRWVRRPLADPDAVATLMAAARYLPEPLARVLVARGITTVEAARAFFRPTLAQLHDPFLMADMEAAARRLARAIEQQEHVLVYGDYDVDGTTATALMTSFLQTHGVPVRYFVPNRFRHGYGLTQKALEEALEAGTRLLIALDCGITAAEEAAYARARGVDLIICDHHTAGATLPEAVAVLDPKRPDCPYPFPELSGCAVAFKLVQATLQVLGEPLETSYAYLDLVALSTAADIVPLTGENRILMAEGLRYLRRTPRPGLQQLAAKARWPLETLTMHGIVFGLAPRINAAGRLGDANRAVRLLLADDMASAEALAAELDAANRERQQLDRQTLEEAMAQAERQITARDDHYALVLYHPDWHLGVIGIVASRIVERFYRPTILLCAVDSILKGSARSIAGLNIYEALHDCEDLLLQFGGHTYAAGLALEETHLEAFRERFNEAVGARLTPELLIPRLEIDALLDLHTLDERFWRLLQRFGPYGPENEEPLFMARDLEVVGDPHLVGGEGKHLKFYVRQRAYPEDPPCEVIGFGMGRLLPLVQHSRRTGQPLALAFTLQENSWQGQTRLQLRLRDLKLQRVEASVNKIS</sequence>
<accession>A0A1M6TNQ9</accession>
<feature type="domain" description="RecJ OB" evidence="9">
    <location>
        <begin position="493"/>
        <end position="608"/>
    </location>
</feature>
<evidence type="ECO:0000256" key="4">
    <source>
        <dbReference type="ARBA" id="ARBA00022801"/>
    </source>
</evidence>
<keyword evidence="3" id="KW-0540">Nuclease</keyword>
<keyword evidence="6" id="KW-0175">Coiled coil</keyword>
<evidence type="ECO:0000259" key="9">
    <source>
        <dbReference type="Pfam" id="PF17768"/>
    </source>
</evidence>
<proteinExistence type="inferred from homology"/>
<evidence type="ECO:0000256" key="1">
    <source>
        <dbReference type="ARBA" id="ARBA00005915"/>
    </source>
</evidence>
<name>A0A1M6TNQ9_9BACT</name>
<evidence type="ECO:0000256" key="3">
    <source>
        <dbReference type="ARBA" id="ARBA00022722"/>
    </source>
</evidence>
<dbReference type="STRING" id="633813.SAMN04488087_1469"/>
<dbReference type="GO" id="GO:0006310">
    <property type="term" value="P:DNA recombination"/>
    <property type="evidence" value="ECO:0007669"/>
    <property type="project" value="InterPro"/>
</dbReference>
<dbReference type="PANTHER" id="PTHR30255:SF2">
    <property type="entry name" value="SINGLE-STRANDED-DNA-SPECIFIC EXONUCLEASE RECJ"/>
    <property type="match status" value="1"/>
</dbReference>
<keyword evidence="11" id="KW-1185">Reference proteome</keyword>
<dbReference type="GO" id="GO:0003676">
    <property type="term" value="F:nucleic acid binding"/>
    <property type="evidence" value="ECO:0007669"/>
    <property type="project" value="InterPro"/>
</dbReference>
<dbReference type="Gene3D" id="3.90.1640.30">
    <property type="match status" value="1"/>
</dbReference>
<dbReference type="InterPro" id="IPR001667">
    <property type="entry name" value="DDH_dom"/>
</dbReference>
<dbReference type="Pfam" id="PF02272">
    <property type="entry name" value="DHHA1"/>
    <property type="match status" value="1"/>
</dbReference>
<dbReference type="NCBIfam" id="TIGR00644">
    <property type="entry name" value="recJ"/>
    <property type="match status" value="1"/>
</dbReference>
<keyword evidence="5 10" id="KW-0269">Exonuclease</keyword>
<feature type="coiled-coil region" evidence="6">
    <location>
        <begin position="339"/>
        <end position="378"/>
    </location>
</feature>
<gene>
    <name evidence="10" type="ORF">SAMN04488087_1469</name>
</gene>
<feature type="domain" description="DDH" evidence="7">
    <location>
        <begin position="116"/>
        <end position="264"/>
    </location>
</feature>
<dbReference type="Gene3D" id="3.10.310.30">
    <property type="match status" value="1"/>
</dbReference>
<dbReference type="GO" id="GO:0008409">
    <property type="term" value="F:5'-3' exonuclease activity"/>
    <property type="evidence" value="ECO:0007669"/>
    <property type="project" value="InterPro"/>
</dbReference>
<evidence type="ECO:0000313" key="11">
    <source>
        <dbReference type="Proteomes" id="UP000185812"/>
    </source>
</evidence>
<dbReference type="Pfam" id="PF17768">
    <property type="entry name" value="RecJ_OB"/>
    <property type="match status" value="1"/>
</dbReference>
<evidence type="ECO:0000313" key="10">
    <source>
        <dbReference type="EMBL" id="SHK58581.1"/>
    </source>
</evidence>
<evidence type="ECO:0000256" key="5">
    <source>
        <dbReference type="ARBA" id="ARBA00022839"/>
    </source>
</evidence>
<organism evidence="10 11">
    <name type="scientific">Rhodothermus profundi</name>
    <dbReference type="NCBI Taxonomy" id="633813"/>
    <lineage>
        <taxon>Bacteria</taxon>
        <taxon>Pseudomonadati</taxon>
        <taxon>Rhodothermota</taxon>
        <taxon>Rhodothermia</taxon>
        <taxon>Rhodothermales</taxon>
        <taxon>Rhodothermaceae</taxon>
        <taxon>Rhodothermus</taxon>
    </lineage>
</organism>
<dbReference type="InterPro" id="IPR041122">
    <property type="entry name" value="RecJ_OB"/>
</dbReference>
<dbReference type="EMBL" id="FRAU01000004">
    <property type="protein sequence ID" value="SHK58581.1"/>
    <property type="molecule type" value="Genomic_DNA"/>
</dbReference>
<protein>
    <recommendedName>
        <fullName evidence="2">Single-stranded-DNA-specific exonuclease RecJ</fullName>
    </recommendedName>
</protein>
<dbReference type="InterPro" id="IPR003156">
    <property type="entry name" value="DHHA1_dom"/>
</dbReference>
<dbReference type="Proteomes" id="UP000185812">
    <property type="component" value="Unassembled WGS sequence"/>
</dbReference>
<dbReference type="InterPro" id="IPR004610">
    <property type="entry name" value="RecJ"/>
</dbReference>
<keyword evidence="4" id="KW-0378">Hydrolase</keyword>
<dbReference type="GO" id="GO:0006281">
    <property type="term" value="P:DNA repair"/>
    <property type="evidence" value="ECO:0007669"/>
    <property type="project" value="InterPro"/>
</dbReference>
<dbReference type="AlphaFoldDB" id="A0A1M6TNQ9"/>
<evidence type="ECO:0000259" key="8">
    <source>
        <dbReference type="Pfam" id="PF02272"/>
    </source>
</evidence>